<evidence type="ECO:0000256" key="4">
    <source>
        <dbReference type="ARBA" id="ARBA00022833"/>
    </source>
</evidence>
<evidence type="ECO:0000313" key="10">
    <source>
        <dbReference type="EMBL" id="EKO52057.1"/>
    </source>
</evidence>
<name>A0A828XXU1_9LEPT</name>
<evidence type="ECO:0000256" key="5">
    <source>
        <dbReference type="ARBA" id="ARBA00023204"/>
    </source>
</evidence>
<protein>
    <recommendedName>
        <fullName evidence="8">DNA-3-methyladenine glycosylase I</fullName>
        <ecNumber evidence="8">3.2.2.20</ecNumber>
    </recommendedName>
</protein>
<dbReference type="InterPro" id="IPR005019">
    <property type="entry name" value="Adenine_glyco"/>
</dbReference>
<accession>A0A828XXU1</accession>
<dbReference type="InterPro" id="IPR011257">
    <property type="entry name" value="DNA_glycosylase"/>
</dbReference>
<gene>
    <name evidence="10" type="primary">tag</name>
    <name evidence="10" type="ORF">LEP1GSC131_3491</name>
</gene>
<evidence type="ECO:0000256" key="3">
    <source>
        <dbReference type="ARBA" id="ARBA00022801"/>
    </source>
</evidence>
<keyword evidence="11" id="KW-1185">Reference proteome</keyword>
<dbReference type="PANTHER" id="PTHR31116">
    <property type="entry name" value="OS04G0501200 PROTEIN"/>
    <property type="match status" value="1"/>
</dbReference>
<evidence type="ECO:0000256" key="7">
    <source>
        <dbReference type="ARBA" id="ARBA00057608"/>
    </source>
</evidence>
<comment type="catalytic activity">
    <reaction evidence="6">
        <text>Hydrolysis of alkylated DNA, releasing 3-methyladenine.</text>
        <dbReference type="EC" id="3.2.2.20"/>
    </reaction>
</comment>
<feature type="binding site" evidence="9">
    <location>
        <position position="181"/>
    </location>
    <ligand>
        <name>Zn(2+)</name>
        <dbReference type="ChEBI" id="CHEBI:29105"/>
    </ligand>
</feature>
<dbReference type="EC" id="3.2.2.20" evidence="8"/>
<evidence type="ECO:0000256" key="9">
    <source>
        <dbReference type="PIRSR" id="PIRSR604597-1"/>
    </source>
</evidence>
<dbReference type="NCBIfam" id="TIGR00624">
    <property type="entry name" value="tag"/>
    <property type="match status" value="1"/>
</dbReference>
<keyword evidence="5" id="KW-0234">DNA repair</keyword>
<dbReference type="GO" id="GO:0006284">
    <property type="term" value="P:base-excision repair"/>
    <property type="evidence" value="ECO:0007669"/>
    <property type="project" value="InterPro"/>
</dbReference>
<sequence length="193" mass="22936">MKREKKLKRCAWVTEDPDYVKYHDQEWGVPVHDDRLLFEFLVLEGAQAGLSWITILKKRENFRRAFDDFDVVQVAAYKEKKIQSLLKDQGIVRNELKIRSVIKNAQEFLNIQKEYGTFDRFIWYFVNHKTIYNSWKTTKDIPNQSLESDAMSKALKKRGFKFVGPTICYAFMQATGMIMDHTTDCFRFVKRKV</sequence>
<keyword evidence="10" id="KW-0326">Glycosidase</keyword>
<keyword evidence="2" id="KW-0227">DNA damage</keyword>
<keyword evidence="4 9" id="KW-0862">Zinc</keyword>
<dbReference type="GO" id="GO:0046872">
    <property type="term" value="F:metal ion binding"/>
    <property type="evidence" value="ECO:0007669"/>
    <property type="project" value="UniProtKB-KW"/>
</dbReference>
<evidence type="ECO:0000256" key="2">
    <source>
        <dbReference type="ARBA" id="ARBA00022763"/>
    </source>
</evidence>
<dbReference type="Proteomes" id="UP000006339">
    <property type="component" value="Unassembled WGS sequence"/>
</dbReference>
<evidence type="ECO:0000256" key="1">
    <source>
        <dbReference type="ARBA" id="ARBA00022723"/>
    </source>
</evidence>
<dbReference type="PANTHER" id="PTHR31116:SF29">
    <property type="entry name" value="DNA GLYCOSYLASE SUPERFAMILY PROTEIN"/>
    <property type="match status" value="1"/>
</dbReference>
<evidence type="ECO:0000256" key="6">
    <source>
        <dbReference type="ARBA" id="ARBA00052558"/>
    </source>
</evidence>
<dbReference type="GO" id="GO:0008725">
    <property type="term" value="F:DNA-3-methyladenine glycosylase activity"/>
    <property type="evidence" value="ECO:0007669"/>
    <property type="project" value="UniProtKB-EC"/>
</dbReference>
<dbReference type="Pfam" id="PF03352">
    <property type="entry name" value="Adenine_glyco"/>
    <property type="match status" value="1"/>
</dbReference>
<dbReference type="SUPFAM" id="SSF48150">
    <property type="entry name" value="DNA-glycosylase"/>
    <property type="match status" value="1"/>
</dbReference>
<feature type="binding site" evidence="9">
    <location>
        <position position="10"/>
    </location>
    <ligand>
        <name>Zn(2+)</name>
        <dbReference type="ChEBI" id="CHEBI:29105"/>
    </ligand>
</feature>
<feature type="binding site" evidence="9">
    <location>
        <position position="185"/>
    </location>
    <ligand>
        <name>Zn(2+)</name>
        <dbReference type="ChEBI" id="CHEBI:29105"/>
    </ligand>
</feature>
<evidence type="ECO:0000313" key="11">
    <source>
        <dbReference type="Proteomes" id="UP000006339"/>
    </source>
</evidence>
<organism evidence="10 11">
    <name type="scientific">Leptospira kirschneri str. 200802841</name>
    <dbReference type="NCBI Taxonomy" id="1193047"/>
    <lineage>
        <taxon>Bacteria</taxon>
        <taxon>Pseudomonadati</taxon>
        <taxon>Spirochaetota</taxon>
        <taxon>Spirochaetia</taxon>
        <taxon>Leptospirales</taxon>
        <taxon>Leptospiraceae</taxon>
        <taxon>Leptospira</taxon>
    </lineage>
</organism>
<dbReference type="Gene3D" id="1.10.340.30">
    <property type="entry name" value="Hypothetical protein, domain 2"/>
    <property type="match status" value="1"/>
</dbReference>
<comment type="function">
    <text evidence="7">Hydrolysis of the deoxyribose N-glycosidic bond to excise 3-methyladenine from the damaged DNA polymer formed by alkylation lesions.</text>
</comment>
<dbReference type="FunFam" id="1.10.340.30:FF:000009">
    <property type="entry name" value="DNA-3-methyladenine glycosylase I"/>
    <property type="match status" value="1"/>
</dbReference>
<proteinExistence type="predicted"/>
<comment type="caution">
    <text evidence="10">The sequence shown here is derived from an EMBL/GenBank/DDBJ whole genome shotgun (WGS) entry which is preliminary data.</text>
</comment>
<dbReference type="InterPro" id="IPR004597">
    <property type="entry name" value="Tag"/>
</dbReference>
<keyword evidence="1 9" id="KW-0479">Metal-binding</keyword>
<evidence type="ECO:0000256" key="8">
    <source>
        <dbReference type="ARBA" id="ARBA00066766"/>
    </source>
</evidence>
<dbReference type="AlphaFoldDB" id="A0A828XXU1"/>
<feature type="binding site" evidence="9">
    <location>
        <position position="23"/>
    </location>
    <ligand>
        <name>Zn(2+)</name>
        <dbReference type="ChEBI" id="CHEBI:29105"/>
    </ligand>
</feature>
<dbReference type="RefSeq" id="WP_004768957.1">
    <property type="nucleotide sequence ID" value="NZ_AKWH02000030.1"/>
</dbReference>
<keyword evidence="3 10" id="KW-0378">Hydrolase</keyword>
<reference evidence="10" key="1">
    <citation type="submission" date="2012-10" db="EMBL/GenBank/DDBJ databases">
        <authorList>
            <person name="Harkins D.M."/>
            <person name="Durkin A.S."/>
            <person name="Brinkac L.M."/>
            <person name="Selengut J.D."/>
            <person name="Sanka R."/>
            <person name="DePew J."/>
            <person name="Purushe J."/>
            <person name="Picardeau M."/>
            <person name="Werts C."/>
            <person name="Goarant C."/>
            <person name="Vinetz J.M."/>
            <person name="Sutton G.G."/>
            <person name="Nelson W.C."/>
            <person name="Fouts D.E."/>
        </authorList>
    </citation>
    <scope>NUCLEOTIDE SEQUENCE [LARGE SCALE GENOMIC DNA]</scope>
    <source>
        <strain evidence="10">200802841</strain>
    </source>
</reference>
<dbReference type="EMBL" id="AKWH02000030">
    <property type="protein sequence ID" value="EKO52057.1"/>
    <property type="molecule type" value="Genomic_DNA"/>
</dbReference>